<sequence>MAKWGEGDPRWIVEERPDATNVNNWHWTEKNASHWSKEKLKALLVDQIIEDPGLGRCILVEMTSCNGEAVANNRKGKLIFFYEWEVEIKWVGRLHGSSDEYTGKVSIPNLSEENTADEITFNISSDQDLPQTDLLKNMIRTVGNEILKDKMRQYINDLRNEFAKDMIKPTKLSEDGNINIFLTENQIESKKSVTKTNSSSNTSMKKFCPESKNNDDMSQKTLHTTSIRLSDHFKCQAKDIYEIFTESHLLQAFTQNKVENNPSIGEKFSLLGGNIVGTYTYLEPYKCIKQNWRISNWPEKHFSEVVINFDQKADSTEILIEQNGVPETEYDRTIEGWKRNYLESIKRTFGIGYSIY</sequence>
<feature type="domain" description="Activator of Hsp90 ATPase AHSA1-like N-terminal" evidence="3">
    <location>
        <begin position="29"/>
        <end position="164"/>
    </location>
</feature>
<evidence type="ECO:0000313" key="7">
    <source>
        <dbReference type="Proteomes" id="UP000070412"/>
    </source>
</evidence>
<dbReference type="PANTHER" id="PTHR13009">
    <property type="entry name" value="HEAT SHOCK PROTEIN 90 HSP90 CO-CHAPERONE AHA-1"/>
    <property type="match status" value="1"/>
</dbReference>
<evidence type="ECO:0000313" key="6">
    <source>
        <dbReference type="EnsemblMetazoa" id="KAF7488209.1"/>
    </source>
</evidence>
<dbReference type="Proteomes" id="UP000616769">
    <property type="component" value="Unassembled WGS sequence"/>
</dbReference>
<evidence type="ECO:0000313" key="5">
    <source>
        <dbReference type="EMBL" id="KPM05508.1"/>
    </source>
</evidence>
<dbReference type="EnsemblMetazoa" id="SSS_283s_mrna">
    <property type="protein sequence ID" value="KAF7488209.1"/>
    <property type="gene ID" value="SSS_283"/>
</dbReference>
<dbReference type="SMART" id="SM01000">
    <property type="entry name" value="Aha1_N"/>
    <property type="match status" value="1"/>
</dbReference>
<dbReference type="GO" id="GO:0051087">
    <property type="term" value="F:protein-folding chaperone binding"/>
    <property type="evidence" value="ECO:0007669"/>
    <property type="project" value="InterPro"/>
</dbReference>
<organism evidence="5 8">
    <name type="scientific">Sarcoptes scabiei</name>
    <name type="common">Itch mite</name>
    <name type="synonym">Acarus scabiei</name>
    <dbReference type="NCBI Taxonomy" id="52283"/>
    <lineage>
        <taxon>Eukaryota</taxon>
        <taxon>Metazoa</taxon>
        <taxon>Ecdysozoa</taxon>
        <taxon>Arthropoda</taxon>
        <taxon>Chelicerata</taxon>
        <taxon>Arachnida</taxon>
        <taxon>Acari</taxon>
        <taxon>Acariformes</taxon>
        <taxon>Sarcoptiformes</taxon>
        <taxon>Astigmata</taxon>
        <taxon>Psoroptidia</taxon>
        <taxon>Sarcoptoidea</taxon>
        <taxon>Sarcoptidae</taxon>
        <taxon>Sarcoptinae</taxon>
        <taxon>Sarcoptes</taxon>
    </lineage>
</organism>
<reference evidence="4" key="3">
    <citation type="submission" date="2020-01" db="EMBL/GenBank/DDBJ databases">
        <authorList>
            <person name="Korhonen P.K.K."/>
            <person name="Guangxu M.G."/>
            <person name="Wang T.W."/>
            <person name="Stroehlein A.J.S."/>
            <person name="Young N.D."/>
            <person name="Ang C.-S.A."/>
            <person name="Fernando D.W.F."/>
            <person name="Lu H.L."/>
            <person name="Taylor S.T."/>
            <person name="Ehtesham M.E.M."/>
            <person name="Najaraj S.H.N."/>
            <person name="Harsha G.H.G."/>
            <person name="Madugundu A.M."/>
            <person name="Renuse S.R."/>
            <person name="Holt D.H."/>
            <person name="Pandey A.P."/>
            <person name="Papenfuss A.P."/>
            <person name="Gasser R.B.G."/>
            <person name="Fischer K.F."/>
        </authorList>
    </citation>
    <scope>NUCLEOTIDE SEQUENCE</scope>
    <source>
        <strain evidence="4">SSS_KF_BRIS2020</strain>
    </source>
</reference>
<name>A0A132A3D4_SARSC</name>
<reference evidence="7" key="2">
    <citation type="journal article" date="2020" name="PLoS Negl. Trop. Dis.">
        <title>High-quality nuclear genome for Sarcoptes scabiei-A critical resource for a neglected parasite.</title>
        <authorList>
            <person name="Korhonen P.K."/>
            <person name="Gasser R.B."/>
            <person name="Ma G."/>
            <person name="Wang T."/>
            <person name="Stroehlein A.J."/>
            <person name="Young N.D."/>
            <person name="Ang C.S."/>
            <person name="Fernando D.D."/>
            <person name="Lu H.C."/>
            <person name="Taylor S."/>
            <person name="Reynolds S.L."/>
            <person name="Mofiz E."/>
            <person name="Najaraj S.H."/>
            <person name="Gowda H."/>
            <person name="Madugundu A."/>
            <person name="Renuse S."/>
            <person name="Holt D."/>
            <person name="Pandey A."/>
            <person name="Papenfuss A.T."/>
            <person name="Fischer K."/>
        </authorList>
    </citation>
    <scope>NUCLEOTIDE SEQUENCE [LARGE SCALE GENOMIC DNA]</scope>
</reference>
<feature type="compositionally biased region" description="Low complexity" evidence="2">
    <location>
        <begin position="194"/>
        <end position="206"/>
    </location>
</feature>
<comment type="similarity">
    <text evidence="1">Belongs to the AHA1 family.</text>
</comment>
<evidence type="ECO:0000313" key="4">
    <source>
        <dbReference type="EMBL" id="KAF7488209.1"/>
    </source>
</evidence>
<dbReference type="Gene3D" id="3.30.530.20">
    <property type="match status" value="1"/>
</dbReference>
<dbReference type="CDD" id="cd08892">
    <property type="entry name" value="SRPBCC_Aha1"/>
    <property type="match status" value="1"/>
</dbReference>
<proteinExistence type="inferred from homology"/>
<gene>
    <name evidence="4" type="primary">SSS_283g</name>
    <name evidence="5" type="ORF">QR98_0039720</name>
    <name evidence="4" type="ORF">SSS_283</name>
</gene>
<dbReference type="GO" id="GO:0006457">
    <property type="term" value="P:protein folding"/>
    <property type="evidence" value="ECO:0007669"/>
    <property type="project" value="TreeGrafter"/>
</dbReference>
<reference evidence="6" key="4">
    <citation type="submission" date="2022-06" db="UniProtKB">
        <authorList>
            <consortium name="EnsemblMetazoa"/>
        </authorList>
    </citation>
    <scope>IDENTIFICATION</scope>
</reference>
<keyword evidence="7" id="KW-1185">Reference proteome</keyword>
<evidence type="ECO:0000259" key="3">
    <source>
        <dbReference type="SMART" id="SM01000"/>
    </source>
</evidence>
<feature type="compositionally biased region" description="Basic and acidic residues" evidence="2">
    <location>
        <begin position="207"/>
        <end position="218"/>
    </location>
</feature>
<dbReference type="SUPFAM" id="SSF103111">
    <property type="entry name" value="Activator of Hsp90 ATPase, Aha1"/>
    <property type="match status" value="1"/>
</dbReference>
<dbReference type="AlphaFoldDB" id="A0A132A3D4"/>
<dbReference type="Pfam" id="PF09229">
    <property type="entry name" value="Aha1_N"/>
    <property type="match status" value="1"/>
</dbReference>
<dbReference type="EMBL" id="WVUK01000066">
    <property type="protein sequence ID" value="KAF7488209.1"/>
    <property type="molecule type" value="Genomic_DNA"/>
</dbReference>
<keyword evidence="5" id="KW-0346">Stress response</keyword>
<dbReference type="Gene3D" id="3.15.10.20">
    <property type="entry name" value="Activator of Hsp90 ATPase Aha1, N-terminal domain"/>
    <property type="match status" value="1"/>
</dbReference>
<accession>A0A132A3D4</accession>
<dbReference type="Pfam" id="PF08327">
    <property type="entry name" value="AHSA1"/>
    <property type="match status" value="1"/>
</dbReference>
<dbReference type="GO" id="GO:0005829">
    <property type="term" value="C:cytosol"/>
    <property type="evidence" value="ECO:0007669"/>
    <property type="project" value="TreeGrafter"/>
</dbReference>
<feature type="region of interest" description="Disordered" evidence="2">
    <location>
        <begin position="192"/>
        <end position="218"/>
    </location>
</feature>
<dbReference type="InterPro" id="IPR013538">
    <property type="entry name" value="ASHA1/2-like_C"/>
</dbReference>
<evidence type="ECO:0000256" key="2">
    <source>
        <dbReference type="SAM" id="MobiDB-lite"/>
    </source>
</evidence>
<protein>
    <submittedName>
        <fullName evidence="4">Activator of 90 kDa heat shock protein ATPase -like protein 1</fullName>
    </submittedName>
    <submittedName>
        <fullName evidence="5">Activator of 90 kDa heat shock protein ATPase 1-like protein</fullName>
    </submittedName>
</protein>
<dbReference type="EMBL" id="JXLN01010331">
    <property type="protein sequence ID" value="KPM05508.1"/>
    <property type="molecule type" value="Genomic_DNA"/>
</dbReference>
<dbReference type="GO" id="GO:0001671">
    <property type="term" value="F:ATPase activator activity"/>
    <property type="evidence" value="ECO:0007669"/>
    <property type="project" value="InterPro"/>
</dbReference>
<dbReference type="InterPro" id="IPR023393">
    <property type="entry name" value="START-like_dom_sf"/>
</dbReference>
<reference evidence="5 8" key="1">
    <citation type="journal article" date="2015" name="Parasit. Vectors">
        <title>Draft genome of the scabies mite.</title>
        <authorList>
            <person name="Rider S.D.Jr."/>
            <person name="Morgan M.S."/>
            <person name="Arlian L.G."/>
        </authorList>
    </citation>
    <scope>NUCLEOTIDE SEQUENCE [LARGE SCALE GENOMIC DNA]</scope>
    <source>
        <strain evidence="5">Arlian Lab</strain>
    </source>
</reference>
<evidence type="ECO:0000256" key="1">
    <source>
        <dbReference type="ARBA" id="ARBA00006817"/>
    </source>
</evidence>
<dbReference type="VEuPathDB" id="VectorBase:SSCA007320"/>
<dbReference type="SUPFAM" id="SSF55961">
    <property type="entry name" value="Bet v1-like"/>
    <property type="match status" value="1"/>
</dbReference>
<dbReference type="InterPro" id="IPR036338">
    <property type="entry name" value="Aha1"/>
</dbReference>
<dbReference type="PANTHER" id="PTHR13009:SF22">
    <property type="entry name" value="LD43819P"/>
    <property type="match status" value="1"/>
</dbReference>
<dbReference type="OrthoDB" id="567237at2759"/>
<dbReference type="Proteomes" id="UP000070412">
    <property type="component" value="Unassembled WGS sequence"/>
</dbReference>
<evidence type="ECO:0000313" key="8">
    <source>
        <dbReference type="Proteomes" id="UP000616769"/>
    </source>
</evidence>
<dbReference type="InterPro" id="IPR015310">
    <property type="entry name" value="AHSA1-like_N"/>
</dbReference>